<dbReference type="EMBL" id="QGEG01000001">
    <property type="protein sequence ID" value="PWL39927.1"/>
    <property type="molecule type" value="Genomic_DNA"/>
</dbReference>
<dbReference type="Proteomes" id="UP000245762">
    <property type="component" value="Unassembled WGS sequence"/>
</dbReference>
<keyword evidence="3" id="KW-1185">Reference proteome</keyword>
<dbReference type="Pfam" id="PF14534">
    <property type="entry name" value="DUF4440"/>
    <property type="match status" value="1"/>
</dbReference>
<name>A0A316L099_9FLAO</name>
<evidence type="ECO:0000313" key="2">
    <source>
        <dbReference type="EMBL" id="PWL39927.1"/>
    </source>
</evidence>
<dbReference type="OrthoDB" id="9152983at2"/>
<accession>A0A316L099</accession>
<evidence type="ECO:0000313" key="3">
    <source>
        <dbReference type="Proteomes" id="UP000245762"/>
    </source>
</evidence>
<dbReference type="InterPro" id="IPR027843">
    <property type="entry name" value="DUF4440"/>
</dbReference>
<comment type="caution">
    <text evidence="2">The sequence shown here is derived from an EMBL/GenBank/DDBJ whole genome shotgun (WGS) entry which is preliminary data.</text>
</comment>
<dbReference type="RefSeq" id="WP_109660271.1">
    <property type="nucleotide sequence ID" value="NZ_QGEG01000001.1"/>
</dbReference>
<protein>
    <submittedName>
        <fullName evidence="2">Nuclear transport factor 2 family protein</fullName>
    </submittedName>
</protein>
<dbReference type="SUPFAM" id="SSF54427">
    <property type="entry name" value="NTF2-like"/>
    <property type="match status" value="1"/>
</dbReference>
<evidence type="ECO:0000259" key="1">
    <source>
        <dbReference type="Pfam" id="PF14534"/>
    </source>
</evidence>
<gene>
    <name evidence="2" type="ORF">DKG77_03610</name>
</gene>
<feature type="domain" description="DUF4440" evidence="1">
    <location>
        <begin position="8"/>
        <end position="113"/>
    </location>
</feature>
<dbReference type="Gene3D" id="3.10.450.50">
    <property type="match status" value="1"/>
</dbReference>
<sequence>MNPEEFIKSYEIALGTQDWKAVEPLVSDNVSVTFSNGTIHIGKENVQKAFEKNFHRIKNEKYAVENIKWLVKDKKYAVYLFEFNWTGIIDGKPVSGNGIGTSVLIKEDARWKLLTEHLGRKP</sequence>
<dbReference type="AlphaFoldDB" id="A0A316L099"/>
<proteinExistence type="predicted"/>
<dbReference type="InterPro" id="IPR032710">
    <property type="entry name" value="NTF2-like_dom_sf"/>
</dbReference>
<organism evidence="2 3">
    <name type="scientific">Flagellimonas aquimarina</name>
    <dbReference type="NCBI Taxonomy" id="2201895"/>
    <lineage>
        <taxon>Bacteria</taxon>
        <taxon>Pseudomonadati</taxon>
        <taxon>Bacteroidota</taxon>
        <taxon>Flavobacteriia</taxon>
        <taxon>Flavobacteriales</taxon>
        <taxon>Flavobacteriaceae</taxon>
        <taxon>Flagellimonas</taxon>
    </lineage>
</organism>
<reference evidence="2 3" key="1">
    <citation type="submission" date="2018-05" db="EMBL/GenBank/DDBJ databases">
        <title>Complete genome sequence of Flagellimonas aquimarina ECD12 isolated from seaweed Ecklonia cava.</title>
        <authorList>
            <person name="Choi S."/>
            <person name="Seong C."/>
        </authorList>
    </citation>
    <scope>NUCLEOTIDE SEQUENCE [LARGE SCALE GENOMIC DNA]</scope>
    <source>
        <strain evidence="2 3">ECD12</strain>
    </source>
</reference>